<accession>A0A0F6YJ56</accession>
<feature type="domain" description="HTH cro/C1-type" evidence="1">
    <location>
        <begin position="12"/>
        <end position="66"/>
    </location>
</feature>
<dbReference type="Pfam" id="PF01381">
    <property type="entry name" value="HTH_3"/>
    <property type="match status" value="1"/>
</dbReference>
<dbReference type="CDD" id="cd00130">
    <property type="entry name" value="PAS"/>
    <property type="match status" value="1"/>
</dbReference>
<dbReference type="SUPFAM" id="SSF47413">
    <property type="entry name" value="lambda repressor-like DNA-binding domains"/>
    <property type="match status" value="1"/>
</dbReference>
<dbReference type="InterPro" id="IPR035965">
    <property type="entry name" value="PAS-like_dom_sf"/>
</dbReference>
<dbReference type="PANTHER" id="PTHR35010:SF4">
    <property type="entry name" value="BLL5781 PROTEIN"/>
    <property type="match status" value="1"/>
</dbReference>
<keyword evidence="3" id="KW-1185">Reference proteome</keyword>
<dbReference type="AlphaFoldDB" id="A0A0F6YJ56"/>
<dbReference type="Gene3D" id="3.30.450.180">
    <property type="match status" value="1"/>
</dbReference>
<dbReference type="InterPro" id="IPR041413">
    <property type="entry name" value="MLTR_LBD"/>
</dbReference>
<organism evidence="2 3">
    <name type="scientific">Sandaracinus amylolyticus</name>
    <dbReference type="NCBI Taxonomy" id="927083"/>
    <lineage>
        <taxon>Bacteria</taxon>
        <taxon>Pseudomonadati</taxon>
        <taxon>Myxococcota</taxon>
        <taxon>Polyangia</taxon>
        <taxon>Polyangiales</taxon>
        <taxon>Sandaracinaceae</taxon>
        <taxon>Sandaracinus</taxon>
    </lineage>
</organism>
<dbReference type="Gene3D" id="1.10.260.40">
    <property type="entry name" value="lambda repressor-like DNA-binding domains"/>
    <property type="match status" value="1"/>
</dbReference>
<dbReference type="EMBL" id="CP011125">
    <property type="protein sequence ID" value="AKF05816.1"/>
    <property type="molecule type" value="Genomic_DNA"/>
</dbReference>
<name>A0A0F6YJ56_9BACT</name>
<dbReference type="SMART" id="SM00530">
    <property type="entry name" value="HTH_XRE"/>
    <property type="match status" value="1"/>
</dbReference>
<sequence>MDLAHARFGPMLKRFRGSRGLSQERLAEHAEVSPRHVSFLENGRAAPSREMVLVLASALDLPLRERNTLLVAAGFAPVYASSPIESATLEPVRRALDHLLRAHEPFGALVVDRDWNVVRMNAGATRLLGWALEGLTPPPEALANLLVAIFHPEALRPRIANFEEIASAMIERVEHELQLETDDARRARMTSLLGSLHDAPRGSAPSAGPALPFLPVRLRRGDRELRLFTTLTTLGTPLDVTAQELRIESYFPADADTERALRDLAGETFSA</sequence>
<evidence type="ECO:0000313" key="3">
    <source>
        <dbReference type="Proteomes" id="UP000034883"/>
    </source>
</evidence>
<dbReference type="GO" id="GO:0003677">
    <property type="term" value="F:DNA binding"/>
    <property type="evidence" value="ECO:0007669"/>
    <property type="project" value="InterPro"/>
</dbReference>
<dbReference type="OrthoDB" id="9785973at2"/>
<dbReference type="KEGG" id="samy:DB32_002965"/>
<dbReference type="InterPro" id="IPR010982">
    <property type="entry name" value="Lambda_DNA-bd_dom_sf"/>
</dbReference>
<dbReference type="RefSeq" id="WP_053233043.1">
    <property type="nucleotide sequence ID" value="NZ_CP011125.1"/>
</dbReference>
<dbReference type="Proteomes" id="UP000034883">
    <property type="component" value="Chromosome"/>
</dbReference>
<dbReference type="Pfam" id="PF17765">
    <property type="entry name" value="MLTR_LBD"/>
    <property type="match status" value="1"/>
</dbReference>
<dbReference type="InterPro" id="IPR001387">
    <property type="entry name" value="Cro/C1-type_HTH"/>
</dbReference>
<dbReference type="STRING" id="927083.DB32_002965"/>
<gene>
    <name evidence="2" type="ORF">DB32_002965</name>
</gene>
<dbReference type="CDD" id="cd00093">
    <property type="entry name" value="HTH_XRE"/>
    <property type="match status" value="1"/>
</dbReference>
<dbReference type="InterPro" id="IPR000014">
    <property type="entry name" value="PAS"/>
</dbReference>
<proteinExistence type="predicted"/>
<dbReference type="PANTHER" id="PTHR35010">
    <property type="entry name" value="BLL4672 PROTEIN-RELATED"/>
    <property type="match status" value="1"/>
</dbReference>
<evidence type="ECO:0000313" key="2">
    <source>
        <dbReference type="EMBL" id="AKF05816.1"/>
    </source>
</evidence>
<dbReference type="PROSITE" id="PS50943">
    <property type="entry name" value="HTH_CROC1"/>
    <property type="match status" value="1"/>
</dbReference>
<protein>
    <submittedName>
        <fullName evidence="2">Helix-turn-helix domain protein</fullName>
    </submittedName>
</protein>
<evidence type="ECO:0000259" key="1">
    <source>
        <dbReference type="PROSITE" id="PS50943"/>
    </source>
</evidence>
<reference evidence="2 3" key="1">
    <citation type="submission" date="2015-03" db="EMBL/GenBank/DDBJ databases">
        <title>Genome assembly of Sandaracinus amylolyticus DSM 53668.</title>
        <authorList>
            <person name="Sharma G."/>
            <person name="Subramanian S."/>
        </authorList>
    </citation>
    <scope>NUCLEOTIDE SEQUENCE [LARGE SCALE GENOMIC DNA]</scope>
    <source>
        <strain evidence="2 3">DSM 53668</strain>
    </source>
</reference>
<dbReference type="SUPFAM" id="SSF55785">
    <property type="entry name" value="PYP-like sensor domain (PAS domain)"/>
    <property type="match status" value="1"/>
</dbReference>